<evidence type="ECO:0000313" key="5">
    <source>
        <dbReference type="Proteomes" id="UP001152797"/>
    </source>
</evidence>
<reference evidence="3" key="1">
    <citation type="submission" date="2022-10" db="EMBL/GenBank/DDBJ databases">
        <authorList>
            <person name="Chen Y."/>
            <person name="Dougan E. K."/>
            <person name="Chan C."/>
            <person name="Rhodes N."/>
            <person name="Thang M."/>
        </authorList>
    </citation>
    <scope>NUCLEOTIDE SEQUENCE</scope>
</reference>
<feature type="region of interest" description="Disordered" evidence="1">
    <location>
        <begin position="556"/>
        <end position="588"/>
    </location>
</feature>
<feature type="non-terminal residue" evidence="3">
    <location>
        <position position="745"/>
    </location>
</feature>
<accession>A0A9P1GJD6</accession>
<dbReference type="InterPro" id="IPR012337">
    <property type="entry name" value="RNaseH-like_sf"/>
</dbReference>
<comment type="caution">
    <text evidence="3">The sequence shown here is derived from an EMBL/GenBank/DDBJ whole genome shotgun (WGS) entry which is preliminary data.</text>
</comment>
<dbReference type="PANTHER" id="PTHR37984">
    <property type="entry name" value="PROTEIN CBG26694"/>
    <property type="match status" value="1"/>
</dbReference>
<dbReference type="PANTHER" id="PTHR37984:SF5">
    <property type="entry name" value="PROTEIN NYNRIN-LIKE"/>
    <property type="match status" value="1"/>
</dbReference>
<sequence>GFNKFLMAIYRPERGVCAHGELRGKYPEPAALSLGGTVLFAIGLRGEHTTELQSVKLARKNEDGTSETNPSPECWSNDSVHASADGFQVSSVQPAAPTDALLQKASMNAPVDEFLELLPEAARCRVFEQPVDMSLPIHCRVRVAMSLNNLADRFAAVQEMQNKSSKEQTLMALSMEELQNLTIKFGTAKAGLTFKEVVETDPKYCQWFLRQWGSSSKSEHQEFLFFLNMWTERKEFENGINGSKTGAQLPVKPQPKAGGKAHGASSTGMPIDLEIDEEPWDQVSLAESLMPPKMMNRIDQLENVLMQVVSQLQSLTPPAAEPKISRPASLPEPREFNDCVGCDLVTWTSRAGKQFQFLHMIDAATNFQIAAPIFRTDAESMFETMQDCWFHWAGPCQQLIVDNASPICSDQFAEYAQGQNIHLRVIAAFAHWQNGKTERHGDILQHMLEKFDVDREIKTDLEFRQALRLCCQAKNSLARSKGYTPEILVLGKSRKMPGSLCEDHADPAQYLADSESPEGLAFRQHLEYRELARKAFVQTDNSDRLRRAFLRRQRPHRGHFASGADSEYTPTTPLHEETNDNPELKPEEVPVPEADDLMLEDVWVCQTDKIMRIHNKPRFSAFDPSSCTDCPVDILHLSDTRVTTGTTPTGAVWLEHDMWGCPENAWCKDQPWTGVSVFIVVPDAGQAILSCEDVMHGFNKFLVAIYRPERGVCAHGELRGKYPEPAALSLGGTVLFAIGVAIVIE</sequence>
<dbReference type="EMBL" id="CAMXCT010005479">
    <property type="protein sequence ID" value="CAI4012477.1"/>
    <property type="molecule type" value="Genomic_DNA"/>
</dbReference>
<proteinExistence type="predicted"/>
<dbReference type="InterPro" id="IPR001584">
    <property type="entry name" value="Integrase_cat-core"/>
</dbReference>
<dbReference type="GO" id="GO:0003676">
    <property type="term" value="F:nucleic acid binding"/>
    <property type="evidence" value="ECO:0007669"/>
    <property type="project" value="InterPro"/>
</dbReference>
<dbReference type="Gene3D" id="3.30.420.10">
    <property type="entry name" value="Ribonuclease H-like superfamily/Ribonuclease H"/>
    <property type="match status" value="1"/>
</dbReference>
<dbReference type="SUPFAM" id="SSF53098">
    <property type="entry name" value="Ribonuclease H-like"/>
    <property type="match status" value="1"/>
</dbReference>
<feature type="non-terminal residue" evidence="3">
    <location>
        <position position="1"/>
    </location>
</feature>
<dbReference type="InterPro" id="IPR050951">
    <property type="entry name" value="Retrovirus_Pol_polyprotein"/>
</dbReference>
<evidence type="ECO:0000313" key="3">
    <source>
        <dbReference type="EMBL" id="CAI4012477.1"/>
    </source>
</evidence>
<dbReference type="InterPro" id="IPR036397">
    <property type="entry name" value="RNaseH_sf"/>
</dbReference>
<gene>
    <name evidence="3" type="ORF">C1SCF055_LOCUS37537</name>
</gene>
<evidence type="ECO:0000313" key="4">
    <source>
        <dbReference type="EMBL" id="CAL4799789.1"/>
    </source>
</evidence>
<dbReference type="PROSITE" id="PS50994">
    <property type="entry name" value="INTEGRASE"/>
    <property type="match status" value="1"/>
</dbReference>
<evidence type="ECO:0000259" key="2">
    <source>
        <dbReference type="PROSITE" id="PS50994"/>
    </source>
</evidence>
<dbReference type="EMBL" id="CAMXCT030005479">
    <property type="protein sequence ID" value="CAL4799789.1"/>
    <property type="molecule type" value="Genomic_DNA"/>
</dbReference>
<reference evidence="4 5" key="2">
    <citation type="submission" date="2024-05" db="EMBL/GenBank/DDBJ databases">
        <authorList>
            <person name="Chen Y."/>
            <person name="Shah S."/>
            <person name="Dougan E. K."/>
            <person name="Thang M."/>
            <person name="Chan C."/>
        </authorList>
    </citation>
    <scope>NUCLEOTIDE SEQUENCE [LARGE SCALE GENOMIC DNA]</scope>
</reference>
<dbReference type="GO" id="GO:0015074">
    <property type="term" value="P:DNA integration"/>
    <property type="evidence" value="ECO:0007669"/>
    <property type="project" value="InterPro"/>
</dbReference>
<evidence type="ECO:0000256" key="1">
    <source>
        <dbReference type="SAM" id="MobiDB-lite"/>
    </source>
</evidence>
<protein>
    <submittedName>
        <fullName evidence="4">Copia protein</fullName>
    </submittedName>
</protein>
<keyword evidence="5" id="KW-1185">Reference proteome</keyword>
<feature type="region of interest" description="Disordered" evidence="1">
    <location>
        <begin position="239"/>
        <end position="266"/>
    </location>
</feature>
<dbReference type="AlphaFoldDB" id="A0A9P1GJD6"/>
<feature type="domain" description="Integrase catalytic" evidence="2">
    <location>
        <begin position="327"/>
        <end position="493"/>
    </location>
</feature>
<dbReference type="EMBL" id="CAMXCT020005479">
    <property type="protein sequence ID" value="CAL1165852.1"/>
    <property type="molecule type" value="Genomic_DNA"/>
</dbReference>
<name>A0A9P1GJD6_9DINO</name>
<organism evidence="3">
    <name type="scientific">Cladocopium goreaui</name>
    <dbReference type="NCBI Taxonomy" id="2562237"/>
    <lineage>
        <taxon>Eukaryota</taxon>
        <taxon>Sar</taxon>
        <taxon>Alveolata</taxon>
        <taxon>Dinophyceae</taxon>
        <taxon>Suessiales</taxon>
        <taxon>Symbiodiniaceae</taxon>
        <taxon>Cladocopium</taxon>
    </lineage>
</organism>
<dbReference type="OrthoDB" id="6778109at2759"/>
<feature type="compositionally biased region" description="Polar residues" evidence="1">
    <location>
        <begin position="66"/>
        <end position="77"/>
    </location>
</feature>
<feature type="region of interest" description="Disordered" evidence="1">
    <location>
        <begin position="58"/>
        <end position="77"/>
    </location>
</feature>
<feature type="compositionally biased region" description="Basic and acidic residues" evidence="1">
    <location>
        <begin position="574"/>
        <end position="588"/>
    </location>
</feature>
<dbReference type="Proteomes" id="UP001152797">
    <property type="component" value="Unassembled WGS sequence"/>
</dbReference>